<dbReference type="Proteomes" id="UP000030669">
    <property type="component" value="Unassembled WGS sequence"/>
</dbReference>
<reference evidence="2 3" key="1">
    <citation type="journal article" date="2012" name="Science">
        <title>The Paleozoic origin of enzymatic lignin decomposition reconstructed from 31 fungal genomes.</title>
        <authorList>
            <person name="Floudas D."/>
            <person name="Binder M."/>
            <person name="Riley R."/>
            <person name="Barry K."/>
            <person name="Blanchette R.A."/>
            <person name="Henrissat B."/>
            <person name="Martinez A.T."/>
            <person name="Otillar R."/>
            <person name="Spatafora J.W."/>
            <person name="Yadav J.S."/>
            <person name="Aerts A."/>
            <person name="Benoit I."/>
            <person name="Boyd A."/>
            <person name="Carlson A."/>
            <person name="Copeland A."/>
            <person name="Coutinho P.M."/>
            <person name="de Vries R.P."/>
            <person name="Ferreira P."/>
            <person name="Findley K."/>
            <person name="Foster B."/>
            <person name="Gaskell J."/>
            <person name="Glotzer D."/>
            <person name="Gorecki P."/>
            <person name="Heitman J."/>
            <person name="Hesse C."/>
            <person name="Hori C."/>
            <person name="Igarashi K."/>
            <person name="Jurgens J.A."/>
            <person name="Kallen N."/>
            <person name="Kersten P."/>
            <person name="Kohler A."/>
            <person name="Kuees U."/>
            <person name="Kumar T.K.A."/>
            <person name="Kuo A."/>
            <person name="LaButti K."/>
            <person name="Larrondo L.F."/>
            <person name="Lindquist E."/>
            <person name="Ling A."/>
            <person name="Lombard V."/>
            <person name="Lucas S."/>
            <person name="Lundell T."/>
            <person name="Martin R."/>
            <person name="McLaughlin D.J."/>
            <person name="Morgenstern I."/>
            <person name="Morin E."/>
            <person name="Murat C."/>
            <person name="Nagy L.G."/>
            <person name="Nolan M."/>
            <person name="Ohm R.A."/>
            <person name="Patyshakuliyeva A."/>
            <person name="Rokas A."/>
            <person name="Ruiz-Duenas F.J."/>
            <person name="Sabat G."/>
            <person name="Salamov A."/>
            <person name="Samejima M."/>
            <person name="Schmutz J."/>
            <person name="Slot J.C."/>
            <person name="St John F."/>
            <person name="Stenlid J."/>
            <person name="Sun H."/>
            <person name="Sun S."/>
            <person name="Syed K."/>
            <person name="Tsang A."/>
            <person name="Wiebenga A."/>
            <person name="Young D."/>
            <person name="Pisabarro A."/>
            <person name="Eastwood D.C."/>
            <person name="Martin F."/>
            <person name="Cullen D."/>
            <person name="Grigoriev I.V."/>
            <person name="Hibbett D.S."/>
        </authorList>
    </citation>
    <scope>NUCLEOTIDE SEQUENCE [LARGE SCALE GENOMIC DNA]</scope>
    <source>
        <strain evidence="2 3">ATCC 11539</strain>
    </source>
</reference>
<proteinExistence type="predicted"/>
<dbReference type="KEGG" id="gtr:GLOTRDRAFT_94666"/>
<feature type="region of interest" description="Disordered" evidence="1">
    <location>
        <begin position="271"/>
        <end position="333"/>
    </location>
</feature>
<keyword evidence="3" id="KW-1185">Reference proteome</keyword>
<accession>S7RGQ7</accession>
<protein>
    <submittedName>
        <fullName evidence="2">Uncharacterized protein</fullName>
    </submittedName>
</protein>
<feature type="compositionally biased region" description="Basic and acidic residues" evidence="1">
    <location>
        <begin position="136"/>
        <end position="155"/>
    </location>
</feature>
<dbReference type="EMBL" id="KB469305">
    <property type="protein sequence ID" value="EPQ53400.1"/>
    <property type="molecule type" value="Genomic_DNA"/>
</dbReference>
<organism evidence="2 3">
    <name type="scientific">Gloeophyllum trabeum (strain ATCC 11539 / FP-39264 / Madison 617)</name>
    <name type="common">Brown rot fungus</name>
    <dbReference type="NCBI Taxonomy" id="670483"/>
    <lineage>
        <taxon>Eukaryota</taxon>
        <taxon>Fungi</taxon>
        <taxon>Dikarya</taxon>
        <taxon>Basidiomycota</taxon>
        <taxon>Agaricomycotina</taxon>
        <taxon>Agaricomycetes</taxon>
        <taxon>Gloeophyllales</taxon>
        <taxon>Gloeophyllaceae</taxon>
        <taxon>Gloeophyllum</taxon>
    </lineage>
</organism>
<dbReference type="RefSeq" id="XP_007867747.1">
    <property type="nucleotide sequence ID" value="XM_007869556.1"/>
</dbReference>
<sequence>MDMAIKNKQFTPAHCKRRWISGLGNGGAMVRENNKGNEYKDCMMEKVDLSAIAGPQDFKIIRGQGFVSGADATADGYRSKTEVQAENVIAFERTTAAKEAVHEYRTPRRQRRAWDSAPKKIMRRPRGKQGGCVDGRAQRQDTERGGDSRTAPDVHLRGQQQPRWMMVRGLLQTQLADGEVQGDVQKTGAVRLGNSIGSGMMGLVGGWVVATKCIRDLMYRLTLPATWEGFAPAADSHLGYQRWVRGEGREDSASGTLYAIEVRRELGADEVNDGSGWGQEMGGQDVGAYEEGKWEPDGEEQDEGAYEGAGRAWQGQDIEENSGVPSAAYTGKG</sequence>
<gene>
    <name evidence="2" type="ORF">GLOTRDRAFT_94666</name>
</gene>
<feature type="region of interest" description="Disordered" evidence="1">
    <location>
        <begin position="122"/>
        <end position="155"/>
    </location>
</feature>
<evidence type="ECO:0000256" key="1">
    <source>
        <dbReference type="SAM" id="MobiDB-lite"/>
    </source>
</evidence>
<dbReference type="GeneID" id="19309622"/>
<feature type="compositionally biased region" description="Gly residues" evidence="1">
    <location>
        <begin position="275"/>
        <end position="285"/>
    </location>
</feature>
<evidence type="ECO:0000313" key="2">
    <source>
        <dbReference type="EMBL" id="EPQ53400.1"/>
    </source>
</evidence>
<name>S7RGQ7_GLOTA</name>
<dbReference type="AlphaFoldDB" id="S7RGQ7"/>
<evidence type="ECO:0000313" key="3">
    <source>
        <dbReference type="Proteomes" id="UP000030669"/>
    </source>
</evidence>
<dbReference type="HOGENOM" id="CLU_834338_0_0_1"/>